<dbReference type="PROSITE" id="PS51257">
    <property type="entry name" value="PROKAR_LIPOPROTEIN"/>
    <property type="match status" value="1"/>
</dbReference>
<reference evidence="2 3" key="2">
    <citation type="submission" date="2020-04" db="EMBL/GenBank/DDBJ databases">
        <title>Complete genome sequence of Alteromonas pelagimontana 5.12T.</title>
        <authorList>
            <person name="Sinha R.K."/>
            <person name="Krishnan K.P."/>
            <person name="Kurian J.P."/>
        </authorList>
    </citation>
    <scope>NUCLEOTIDE SEQUENCE [LARGE SCALE GENOMIC DNA]</scope>
    <source>
        <strain evidence="2 3">5.12</strain>
    </source>
</reference>
<evidence type="ECO:0000313" key="2">
    <source>
        <dbReference type="EMBL" id="QJR82199.1"/>
    </source>
</evidence>
<protein>
    <submittedName>
        <fullName evidence="2">Slp family lipoprotein</fullName>
    </submittedName>
</protein>
<dbReference type="NCBIfam" id="TIGR00752">
    <property type="entry name" value="slp"/>
    <property type="match status" value="1"/>
</dbReference>
<feature type="compositionally biased region" description="Low complexity" evidence="1">
    <location>
        <begin position="208"/>
        <end position="217"/>
    </location>
</feature>
<evidence type="ECO:0000256" key="1">
    <source>
        <dbReference type="SAM" id="MobiDB-lite"/>
    </source>
</evidence>
<feature type="region of interest" description="Disordered" evidence="1">
    <location>
        <begin position="194"/>
        <end position="227"/>
    </location>
</feature>
<dbReference type="EMBL" id="CP052766">
    <property type="protein sequence ID" value="QJR82199.1"/>
    <property type="molecule type" value="Genomic_DNA"/>
</dbReference>
<dbReference type="PANTHER" id="PTHR37530:SF1">
    <property type="entry name" value="OUTER MEMBRANE PROTEIN SLP"/>
    <property type="match status" value="1"/>
</dbReference>
<keyword evidence="3" id="KW-1185">Reference proteome</keyword>
<keyword evidence="2" id="KW-0449">Lipoprotein</keyword>
<proteinExistence type="predicted"/>
<dbReference type="GO" id="GO:0019867">
    <property type="term" value="C:outer membrane"/>
    <property type="evidence" value="ECO:0007669"/>
    <property type="project" value="InterPro"/>
</dbReference>
<dbReference type="OrthoDB" id="5295757at2"/>
<dbReference type="Proteomes" id="UP000219285">
    <property type="component" value="Chromosome"/>
</dbReference>
<dbReference type="Pfam" id="PF03843">
    <property type="entry name" value="Slp"/>
    <property type="match status" value="1"/>
</dbReference>
<dbReference type="RefSeq" id="WP_075609808.1">
    <property type="nucleotide sequence ID" value="NZ_CP052766.1"/>
</dbReference>
<feature type="compositionally biased region" description="Basic and acidic residues" evidence="1">
    <location>
        <begin position="218"/>
        <end position="227"/>
    </location>
</feature>
<sequence length="227" mass="25484">MFLRLIAISFILVLSGCALVPESLEVPEGTQLVSYNRAVTGGDAVRGQTARWGGIIVGVENKPQKTLIEVVHFPVNHYGKPNTSEDTIGRFKAQINGFVDPIIFEEGRPITFVGSVEQPTAGMVGEQPYMYPTLNVQDYHLWRKETVYDVSTLYFNYGTGWYSPFYHPFYRPGWGFGMNGFGHSRVRVIERSNFRPTVKPQPTPAVKRSSSSSSRSSISRDVKVDRK</sequence>
<name>A0A6M4MGF2_9ALTE</name>
<dbReference type="AlphaFoldDB" id="A0A6M4MGF2"/>
<gene>
    <name evidence="2" type="ORF">CA267_016295</name>
</gene>
<accession>A0A6M4MGF2</accession>
<dbReference type="KEGG" id="apel:CA267_016295"/>
<reference evidence="3" key="1">
    <citation type="submission" date="2014-12" db="EMBL/GenBank/DDBJ databases">
        <title>Complete genome sequence of a multi-drug resistant Klebsiella pneumoniae.</title>
        <authorList>
            <person name="Hua X."/>
            <person name="Chen Q."/>
            <person name="Li X."/>
            <person name="Feng Y."/>
            <person name="Ruan Z."/>
            <person name="Yu Y."/>
        </authorList>
    </citation>
    <scope>NUCLEOTIDE SEQUENCE [LARGE SCALE GENOMIC DNA]</scope>
    <source>
        <strain evidence="3">5.12</strain>
    </source>
</reference>
<dbReference type="InterPro" id="IPR004658">
    <property type="entry name" value="OMP_Slp"/>
</dbReference>
<evidence type="ECO:0000313" key="3">
    <source>
        <dbReference type="Proteomes" id="UP000219285"/>
    </source>
</evidence>
<organism evidence="2 3">
    <name type="scientific">Alteromonas pelagimontana</name>
    <dbReference type="NCBI Taxonomy" id="1858656"/>
    <lineage>
        <taxon>Bacteria</taxon>
        <taxon>Pseudomonadati</taxon>
        <taxon>Pseudomonadota</taxon>
        <taxon>Gammaproteobacteria</taxon>
        <taxon>Alteromonadales</taxon>
        <taxon>Alteromonadaceae</taxon>
        <taxon>Alteromonas/Salinimonas group</taxon>
        <taxon>Alteromonas</taxon>
    </lineage>
</organism>
<dbReference type="PANTHER" id="PTHR37530">
    <property type="entry name" value="OUTER MEMBRANE PROTEIN SLP"/>
    <property type="match status" value="1"/>
</dbReference>